<feature type="region of interest" description="Disordered" evidence="3">
    <location>
        <begin position="495"/>
        <end position="547"/>
    </location>
</feature>
<dbReference type="SUPFAM" id="SSF56112">
    <property type="entry name" value="Protein kinase-like (PK-like)"/>
    <property type="match status" value="1"/>
</dbReference>
<keyword evidence="7" id="KW-1185">Reference proteome</keyword>
<keyword evidence="1" id="KW-0547">Nucleotide-binding</keyword>
<dbReference type="GO" id="GO:0004674">
    <property type="term" value="F:protein serine/threonine kinase activity"/>
    <property type="evidence" value="ECO:0007669"/>
    <property type="project" value="TreeGrafter"/>
</dbReference>
<sequence>MTYLISELQFLQTSPIDINYSNPLQVITQEQLETLVDFVPQQPVRNPQIVKLACFSNKILYIANETFVQTWQDGIITNSYDLKEKIIKIFPTPNGISALSEDNIHIIEYNKVQKIHFQATEILTFNNEIYARTPTKIIKINKKLELLTTSKLRQPQITQSLIFGINHHNRLSCYDLKNNCRGYLQQNLKISSYTIYNNIIICFTKCEKLLTLGIELQGQRVVFKIIGKLSAPIWMQGAAIQEKCKIKIVAGELGIAVMRAQSVACISYIEILSKISKKEIENYRFQFDVCQEVIGREGKEVDAAVVSSVIQGIGNIIQGEKPFKDEIELYCSIFKQYQERYNNALYNQCGNELCCQNELEAELNLIQDSYIQSIQSDIPEKSQNLDFNKTVFSDFCLNFDSEDYEKSRAKCIQELKDELLQEKNNQIQQLSTSVSRKRIVMEDCFYGFEAGLTFQDNQILESIEPQSDPLAENTPKVVKKVVIIRKVIKKVIKSSEKTENQQPATNNLNTTDTEAVPKQPAKKQSLQPSNMEIKQEDAPAPKQPSKIKKVAAINTVVIKRPKKAQIETKSEDSDPIENDILSTQKSSKQPVAAQQYQSQPLQFLQQNDTQSPLILAQKTAKTTQNLTQTTRNITSDALQNFKSVAQTLTQKVQQKTEEAFPQLFTSPFQFNFQESNPHKKLFTSRQFAPDSQAEISYETTSNSIMKGIKTLALAQFDIFNQYARFQENQLMQEIVFKIRNQIQLFAPTSQIFKDRFIVFPANFDFPFLLAYDTFQHKFVSCKIMPKFMANRENQLFFRTLKHDNLLQIFTFAETENSCLIFTEKAPQISIKTVLENRIKLFKSEKMIKNVAKQLLYVIQYLNNLKIIHRELDPNNILYDIQNNQVKIFSTGFIQQYKEEVQYLQTCYQPPEIICGIASHSSNVWAIGTVIYKLIELLFIDEPLNLFEFGEFSSDCDLKSWQGEQISQSTANNAVLIMNQVSQSTDVRVRDGMAVIYSLEEMNSIMPIYNGKIEITSAFGKLPWQEEVEGAQREGVYVLDALQEFVSAECIEFLEACWVFDFSNRNDPSKMLEMDWFKDE</sequence>
<evidence type="ECO:0000256" key="3">
    <source>
        <dbReference type="SAM" id="MobiDB-lite"/>
    </source>
</evidence>
<dbReference type="CDD" id="cd00180">
    <property type="entry name" value="PKc"/>
    <property type="match status" value="1"/>
</dbReference>
<keyword evidence="5" id="KW-0418">Kinase</keyword>
<dbReference type="InterPro" id="IPR000719">
    <property type="entry name" value="Prot_kinase_dom"/>
</dbReference>
<dbReference type="Pfam" id="PF00069">
    <property type="entry name" value="Pkinase"/>
    <property type="match status" value="1"/>
</dbReference>
<dbReference type="EMBL" id="AUWU02000008">
    <property type="protein sequence ID" value="KAH0569963.1"/>
    <property type="molecule type" value="Genomic_DNA"/>
</dbReference>
<feature type="compositionally biased region" description="Polar residues" evidence="3">
    <location>
        <begin position="522"/>
        <end position="532"/>
    </location>
</feature>
<keyword evidence="5" id="KW-0808">Transferase</keyword>
<dbReference type="PROSITE" id="PS50011">
    <property type="entry name" value="PROTEIN_KINASE_DOM"/>
    <property type="match status" value="1"/>
</dbReference>
<keyword evidence="2" id="KW-0067">ATP-binding</keyword>
<accession>V6LDD9</accession>
<reference evidence="6" key="2">
    <citation type="submission" date="2020-12" db="EMBL/GenBank/DDBJ databases">
        <title>New Spironucleus salmonicida genome in near-complete chromosomes.</title>
        <authorList>
            <person name="Xu F."/>
            <person name="Kurt Z."/>
            <person name="Jimenez-Gonzalez A."/>
            <person name="Astvaldsson A."/>
            <person name="Andersson J.O."/>
            <person name="Svard S.G."/>
        </authorList>
    </citation>
    <scope>NUCLEOTIDE SEQUENCE</scope>
    <source>
        <strain evidence="6">ATCC 50377</strain>
    </source>
</reference>
<proteinExistence type="predicted"/>
<dbReference type="Proteomes" id="UP000018208">
    <property type="component" value="Unassembled WGS sequence"/>
</dbReference>
<evidence type="ECO:0000313" key="7">
    <source>
        <dbReference type="Proteomes" id="UP000018208"/>
    </source>
</evidence>
<feature type="compositionally biased region" description="Polar residues" evidence="3">
    <location>
        <begin position="500"/>
        <end position="513"/>
    </location>
</feature>
<dbReference type="Gene3D" id="1.10.510.10">
    <property type="entry name" value="Transferase(Phosphotransferase) domain 1"/>
    <property type="match status" value="1"/>
</dbReference>
<dbReference type="VEuPathDB" id="GiardiaDB:SS50377_27935"/>
<name>V6LDD9_9EUKA</name>
<dbReference type="SMART" id="SM00220">
    <property type="entry name" value="S_TKc"/>
    <property type="match status" value="1"/>
</dbReference>
<dbReference type="OrthoDB" id="418615at2759"/>
<protein>
    <submittedName>
        <fullName evidence="5">Kinase</fullName>
    </submittedName>
</protein>
<reference evidence="5 6" key="1">
    <citation type="journal article" date="2014" name="PLoS Genet.">
        <title>The Genome of Spironucleus salmonicida Highlights a Fish Pathogen Adapted to Fluctuating Environments.</title>
        <authorList>
            <person name="Xu F."/>
            <person name="Jerlstrom-Hultqvist J."/>
            <person name="Einarsson E."/>
            <person name="Astvaldsson A."/>
            <person name="Svard S.G."/>
            <person name="Andersson J.O."/>
        </authorList>
    </citation>
    <scope>NUCLEOTIDE SEQUENCE</scope>
    <source>
        <strain evidence="6">ATCC 50377</strain>
    </source>
</reference>
<dbReference type="EMBL" id="KI546159">
    <property type="protein sequence ID" value="EST42497.1"/>
    <property type="molecule type" value="Genomic_DNA"/>
</dbReference>
<evidence type="ECO:0000313" key="5">
    <source>
        <dbReference type="EMBL" id="EST42497.1"/>
    </source>
</evidence>
<dbReference type="AlphaFoldDB" id="V6LDD9"/>
<dbReference type="GO" id="GO:0005634">
    <property type="term" value="C:nucleus"/>
    <property type="evidence" value="ECO:0007669"/>
    <property type="project" value="TreeGrafter"/>
</dbReference>
<gene>
    <name evidence="5" type="ORF">SS50377_17803</name>
    <name evidence="6" type="ORF">SS50377_27935</name>
</gene>
<dbReference type="PANTHER" id="PTHR24056">
    <property type="entry name" value="CELL DIVISION PROTEIN KINASE"/>
    <property type="match status" value="1"/>
</dbReference>
<evidence type="ECO:0000313" key="6">
    <source>
        <dbReference type="EMBL" id="KAH0569963.1"/>
    </source>
</evidence>
<dbReference type="GO" id="GO:0005524">
    <property type="term" value="F:ATP binding"/>
    <property type="evidence" value="ECO:0007669"/>
    <property type="project" value="UniProtKB-KW"/>
</dbReference>
<feature type="domain" description="Protein kinase" evidence="4">
    <location>
        <begin position="705"/>
        <end position="1076"/>
    </location>
</feature>
<evidence type="ECO:0000256" key="2">
    <source>
        <dbReference type="ARBA" id="ARBA00022840"/>
    </source>
</evidence>
<dbReference type="InterPro" id="IPR011009">
    <property type="entry name" value="Kinase-like_dom_sf"/>
</dbReference>
<evidence type="ECO:0000259" key="4">
    <source>
        <dbReference type="PROSITE" id="PS50011"/>
    </source>
</evidence>
<evidence type="ECO:0000256" key="1">
    <source>
        <dbReference type="ARBA" id="ARBA00022741"/>
    </source>
</evidence>
<organism evidence="5">
    <name type="scientific">Spironucleus salmonicida</name>
    <dbReference type="NCBI Taxonomy" id="348837"/>
    <lineage>
        <taxon>Eukaryota</taxon>
        <taxon>Metamonada</taxon>
        <taxon>Diplomonadida</taxon>
        <taxon>Hexamitidae</taxon>
        <taxon>Hexamitinae</taxon>
        <taxon>Spironucleus</taxon>
    </lineage>
</organism>
<dbReference type="InterPro" id="IPR050108">
    <property type="entry name" value="CDK"/>
</dbReference>